<dbReference type="SUPFAM" id="SSF46934">
    <property type="entry name" value="UBA-like"/>
    <property type="match status" value="1"/>
</dbReference>
<dbReference type="Gene3D" id="1.10.286.20">
    <property type="match status" value="1"/>
</dbReference>
<dbReference type="InterPro" id="IPR036402">
    <property type="entry name" value="EF-Ts_dimer_sf"/>
</dbReference>
<dbReference type="RefSeq" id="WP_022937733.1">
    <property type="nucleotide sequence ID" value="NZ_BAABZA010000001.1"/>
</dbReference>
<feature type="region of interest" description="Involved in Mg(2+) ion dislocation from EF-Tu" evidence="6">
    <location>
        <begin position="79"/>
        <end position="82"/>
    </location>
</feature>
<evidence type="ECO:0000256" key="1">
    <source>
        <dbReference type="ARBA" id="ARBA00005532"/>
    </source>
</evidence>
<evidence type="ECO:0000313" key="12">
    <source>
        <dbReference type="Proteomes" id="UP000247612"/>
    </source>
</evidence>
<reference evidence="10" key="2">
    <citation type="submission" date="2022-03" db="EMBL/GenBank/DDBJ databases">
        <title>First case of bacteraemia caused by Dielma fastidiosa in a patient hospitalised with diverticulitis.</title>
        <authorList>
            <person name="Forman-Ankjaer B."/>
            <person name="Hvid-Jensen F."/>
            <person name="Kobel C.M."/>
            <person name="Greve T."/>
        </authorList>
    </citation>
    <scope>NUCLEOTIDE SEQUENCE</scope>
    <source>
        <strain evidence="10">AUH_DF_2021</strain>
    </source>
</reference>
<evidence type="ECO:0000256" key="8">
    <source>
        <dbReference type="RuleBase" id="RU000643"/>
    </source>
</evidence>
<name>A0A2V2F0V0_9FIRM</name>
<dbReference type="OrthoDB" id="9808348at2"/>
<keyword evidence="4 6" id="KW-0648">Protein biosynthesis</keyword>
<evidence type="ECO:0000256" key="6">
    <source>
        <dbReference type="HAMAP-Rule" id="MF_00050"/>
    </source>
</evidence>
<evidence type="ECO:0000256" key="2">
    <source>
        <dbReference type="ARBA" id="ARBA00016956"/>
    </source>
</evidence>
<dbReference type="PANTHER" id="PTHR11741">
    <property type="entry name" value="ELONGATION FACTOR TS"/>
    <property type="match status" value="1"/>
</dbReference>
<dbReference type="PROSITE" id="PS01127">
    <property type="entry name" value="EF_TS_2"/>
    <property type="match status" value="1"/>
</dbReference>
<dbReference type="InterPro" id="IPR018101">
    <property type="entry name" value="Transl_elong_Ts_CS"/>
</dbReference>
<organism evidence="11 12">
    <name type="scientific">Dielma fastidiosa</name>
    <dbReference type="NCBI Taxonomy" id="1034346"/>
    <lineage>
        <taxon>Bacteria</taxon>
        <taxon>Bacillati</taxon>
        <taxon>Bacillota</taxon>
        <taxon>Erysipelotrichia</taxon>
        <taxon>Erysipelotrichales</taxon>
        <taxon>Erysipelotrichaceae</taxon>
        <taxon>Dielma</taxon>
    </lineage>
</organism>
<evidence type="ECO:0000313" key="11">
    <source>
        <dbReference type="EMBL" id="PXX77598.1"/>
    </source>
</evidence>
<accession>A0A2V2F0V0</accession>
<evidence type="ECO:0000313" key="10">
    <source>
        <dbReference type="EMBL" id="MDY5167873.1"/>
    </source>
</evidence>
<comment type="similarity">
    <text evidence="1 6 7">Belongs to the EF-Ts family.</text>
</comment>
<keyword evidence="12" id="KW-1185">Reference proteome</keyword>
<keyword evidence="3 6" id="KW-0251">Elongation factor</keyword>
<dbReference type="GO" id="GO:0005737">
    <property type="term" value="C:cytoplasm"/>
    <property type="evidence" value="ECO:0007669"/>
    <property type="project" value="UniProtKB-SubCell"/>
</dbReference>
<dbReference type="NCBIfam" id="TIGR00116">
    <property type="entry name" value="tsf"/>
    <property type="match status" value="1"/>
</dbReference>
<sequence length="296" mass="32175">MAITAQDVKALRDKTGAGMMDCKKALTECDGDIDKASEWLREKGIAKAAKKADRIAAEGATRVAVDGNTAVVFEVNSETDFVAKNEQFLALMNQVQNLLLSAKPASMEAALAAEADGKTLETLVTEATATIGEKITFRRFAIVEKADDEAFGAYIHMGGKISALSVISGTDTAVAKDIAMQVASMSPQFVSRDDMPAEFIENERHVQLEILKNDASLASKPEKVLHGIVEGRLTKSLQEMCLVDQVYFKNPDLKVGQYLKENNAVCKSFIRYAVGEGIEKRSENFADEVMNQIKGN</sequence>
<dbReference type="EMBL" id="QJKH01000010">
    <property type="protein sequence ID" value="PXX77598.1"/>
    <property type="molecule type" value="Genomic_DNA"/>
</dbReference>
<dbReference type="Gene3D" id="1.10.8.10">
    <property type="entry name" value="DNA helicase RuvA subunit, C-terminal domain"/>
    <property type="match status" value="1"/>
</dbReference>
<dbReference type="GO" id="GO:0003746">
    <property type="term" value="F:translation elongation factor activity"/>
    <property type="evidence" value="ECO:0007669"/>
    <property type="project" value="UniProtKB-UniRule"/>
</dbReference>
<protein>
    <recommendedName>
        <fullName evidence="2 6">Elongation factor Ts</fullName>
        <shortName evidence="6">EF-Ts</shortName>
    </recommendedName>
</protein>
<dbReference type="AlphaFoldDB" id="A0A2V2F0V0"/>
<gene>
    <name evidence="6 10" type="primary">tsf</name>
    <name evidence="11" type="ORF">DES51_110152</name>
    <name evidence="10" type="ORF">MQE39_07070</name>
</gene>
<dbReference type="FunFam" id="1.10.8.10:FF:000001">
    <property type="entry name" value="Elongation factor Ts"/>
    <property type="match status" value="1"/>
</dbReference>
<dbReference type="Pfam" id="PF25025">
    <property type="entry name" value="EF-Ts_N"/>
    <property type="match status" value="1"/>
</dbReference>
<dbReference type="HAMAP" id="MF_00050">
    <property type="entry name" value="EF_Ts"/>
    <property type="match status" value="1"/>
</dbReference>
<dbReference type="Gene3D" id="3.30.479.20">
    <property type="entry name" value="Elongation factor Ts, dimerisation domain"/>
    <property type="match status" value="2"/>
</dbReference>
<dbReference type="PROSITE" id="PS01126">
    <property type="entry name" value="EF_TS_1"/>
    <property type="match status" value="1"/>
</dbReference>
<dbReference type="Proteomes" id="UP001276902">
    <property type="component" value="Unassembled WGS sequence"/>
</dbReference>
<dbReference type="STRING" id="1034346.GCA_000313565_01430"/>
<dbReference type="GeneID" id="94439384"/>
<dbReference type="PANTHER" id="PTHR11741:SF0">
    <property type="entry name" value="ELONGATION FACTOR TS, MITOCHONDRIAL"/>
    <property type="match status" value="1"/>
</dbReference>
<dbReference type="InterPro" id="IPR009060">
    <property type="entry name" value="UBA-like_sf"/>
</dbReference>
<comment type="function">
    <text evidence="5 6 7">Associates with the EF-Tu.GDP complex and induces the exchange of GDP to GTP. It remains bound to the aminoacyl-tRNA.EF-Tu.GTP complex up to the GTP hydrolysis stage on the ribosome.</text>
</comment>
<proteinExistence type="inferred from homology"/>
<dbReference type="InterPro" id="IPR014039">
    <property type="entry name" value="Transl_elong_EFTs/EF1B_dimer"/>
</dbReference>
<reference evidence="11 12" key="1">
    <citation type="submission" date="2018-05" db="EMBL/GenBank/DDBJ databases">
        <title>Genomic Encyclopedia of Type Strains, Phase IV (KMG-IV): sequencing the most valuable type-strain genomes for metagenomic binning, comparative biology and taxonomic classification.</title>
        <authorList>
            <person name="Goeker M."/>
        </authorList>
    </citation>
    <scope>NUCLEOTIDE SEQUENCE [LARGE SCALE GENOMIC DNA]</scope>
    <source>
        <strain evidence="11 12">JC118</strain>
    </source>
</reference>
<dbReference type="InterPro" id="IPR001816">
    <property type="entry name" value="Transl_elong_EFTs/EF1B"/>
</dbReference>
<evidence type="ECO:0000256" key="5">
    <source>
        <dbReference type="ARBA" id="ARBA00025453"/>
    </source>
</evidence>
<evidence type="ECO:0000256" key="4">
    <source>
        <dbReference type="ARBA" id="ARBA00022917"/>
    </source>
</evidence>
<keyword evidence="6" id="KW-0963">Cytoplasm</keyword>
<evidence type="ECO:0000259" key="9">
    <source>
        <dbReference type="Pfam" id="PF00889"/>
    </source>
</evidence>
<dbReference type="SUPFAM" id="SSF54713">
    <property type="entry name" value="Elongation factor Ts (EF-Ts), dimerisation domain"/>
    <property type="match status" value="2"/>
</dbReference>
<dbReference type="Pfam" id="PF00889">
    <property type="entry name" value="EF_TS"/>
    <property type="match status" value="1"/>
</dbReference>
<dbReference type="Proteomes" id="UP000247612">
    <property type="component" value="Unassembled WGS sequence"/>
</dbReference>
<comment type="subcellular location">
    <subcellularLocation>
        <location evidence="6 8">Cytoplasm</location>
    </subcellularLocation>
</comment>
<dbReference type="CDD" id="cd14275">
    <property type="entry name" value="UBA_EF-Ts"/>
    <property type="match status" value="1"/>
</dbReference>
<dbReference type="EMBL" id="JALDAW010000011">
    <property type="protein sequence ID" value="MDY5167873.1"/>
    <property type="molecule type" value="Genomic_DNA"/>
</dbReference>
<evidence type="ECO:0000256" key="7">
    <source>
        <dbReference type="RuleBase" id="RU000642"/>
    </source>
</evidence>
<feature type="domain" description="Translation elongation factor EFTs/EF1B dimerisation" evidence="9">
    <location>
        <begin position="70"/>
        <end position="276"/>
    </location>
</feature>
<evidence type="ECO:0000256" key="3">
    <source>
        <dbReference type="ARBA" id="ARBA00022768"/>
    </source>
</evidence>
<comment type="caution">
    <text evidence="11">The sequence shown here is derived from an EMBL/GenBank/DDBJ whole genome shotgun (WGS) entry which is preliminary data.</text>
</comment>